<name>A0AA38G0N6_TAXCH</name>
<reference evidence="5 6" key="1">
    <citation type="journal article" date="2021" name="Nat. Plants">
        <title>The Taxus genome provides insights into paclitaxel biosynthesis.</title>
        <authorList>
            <person name="Xiong X."/>
            <person name="Gou J."/>
            <person name="Liao Q."/>
            <person name="Li Y."/>
            <person name="Zhou Q."/>
            <person name="Bi G."/>
            <person name="Li C."/>
            <person name="Du R."/>
            <person name="Wang X."/>
            <person name="Sun T."/>
            <person name="Guo L."/>
            <person name="Liang H."/>
            <person name="Lu P."/>
            <person name="Wu Y."/>
            <person name="Zhang Z."/>
            <person name="Ro D.K."/>
            <person name="Shang Y."/>
            <person name="Huang S."/>
            <person name="Yan J."/>
        </authorList>
    </citation>
    <scope>NUCLEOTIDE SEQUENCE [LARGE SCALE GENOMIC DNA]</scope>
    <source>
        <strain evidence="5">Ta-2019</strain>
    </source>
</reference>
<evidence type="ECO:0000313" key="5">
    <source>
        <dbReference type="EMBL" id="KAH9313781.1"/>
    </source>
</evidence>
<accession>A0AA38G0N6</accession>
<dbReference type="EMBL" id="JAHRHJ020000005">
    <property type="protein sequence ID" value="KAH9313781.1"/>
    <property type="molecule type" value="Genomic_DNA"/>
</dbReference>
<dbReference type="OMA" id="GACPYFW"/>
<evidence type="ECO:0000259" key="4">
    <source>
        <dbReference type="Pfam" id="PF00251"/>
    </source>
</evidence>
<dbReference type="Pfam" id="PF00251">
    <property type="entry name" value="Glyco_hydro_32N"/>
    <property type="match status" value="1"/>
</dbReference>
<feature type="non-terminal residue" evidence="5">
    <location>
        <position position="1"/>
    </location>
</feature>
<dbReference type="FunFam" id="2.115.10.20:FF:000001">
    <property type="entry name" value="Beta-fructofuranosidase, insoluble isoenzyme CWINV1"/>
    <property type="match status" value="1"/>
</dbReference>
<comment type="caution">
    <text evidence="5">The sequence shown here is derived from an EMBL/GenBank/DDBJ whole genome shotgun (WGS) entry which is preliminary data.</text>
</comment>
<evidence type="ECO:0000256" key="3">
    <source>
        <dbReference type="ARBA" id="ARBA00023295"/>
    </source>
</evidence>
<dbReference type="SMART" id="SM00640">
    <property type="entry name" value="Glyco_32"/>
    <property type="match status" value="1"/>
</dbReference>
<dbReference type="InterPro" id="IPR023296">
    <property type="entry name" value="Glyco_hydro_beta-prop_sf"/>
</dbReference>
<feature type="domain" description="Glycosyl hydrolase family 32 N-terminal" evidence="4">
    <location>
        <begin position="94"/>
        <end position="399"/>
    </location>
</feature>
<dbReference type="InterPro" id="IPR050551">
    <property type="entry name" value="Fructan_Metab_Enzymes"/>
</dbReference>
<dbReference type="InterPro" id="IPR013148">
    <property type="entry name" value="Glyco_hydro_32_N"/>
</dbReference>
<sequence length="543" mass="60338">YCGAGNLTFKSQNWPGLFLFADSICGYALNAAGYGWYCGYALDAADYGWADFLQIQMVHNKNSASQQGNTLFLPVIIHELSIKLSCVYSSCNSGPLIYKGWYHLFYQYNPDSAVWGNIAWGHVVSRDLVHWFYLNLAMVPDQWYDINGVWTGSATILQDGRLVMLYTGSTNESVQVLNLAVPEDPEDPLLQKWIKSDANPVLIPPQGIGLTDFRDPTTGWVIEDGVWRIIIGSKQNKTGLALIYKTEDFVQYDEEGILHQVPGTGTWECVDFYPVNASGTKVGLDTSATGAGVKHVLKASFDDDKQDYYAIGTYDVVNQTFIPDGPKMDVGSGLKLDYGKYYASKTFFDPVKQRRILLGWVGETDSEQDDLLKGWASLQAIPRSVWFDAKTKANIIQWPVEEIDDLRLDKLVLEDIVLSSGSVVEVNTPRASQLDIELVLEFPSQDAVRNVMEADVIYNCSTSGGAAGRNVLGPFGLLVLANENRTEQTAVYFYIAKGSDGQLETFFCHDEIRSSHASNLIMRIHGSSVPVLLDERTISVRTL</sequence>
<dbReference type="AlphaFoldDB" id="A0AA38G0N6"/>
<dbReference type="GO" id="GO:0005975">
    <property type="term" value="P:carbohydrate metabolic process"/>
    <property type="evidence" value="ECO:0007669"/>
    <property type="project" value="InterPro"/>
</dbReference>
<dbReference type="CDD" id="cd18624">
    <property type="entry name" value="GH32_Fruct1-like"/>
    <property type="match status" value="1"/>
</dbReference>
<proteinExistence type="inferred from homology"/>
<evidence type="ECO:0000313" key="6">
    <source>
        <dbReference type="Proteomes" id="UP000824469"/>
    </source>
</evidence>
<gene>
    <name evidence="5" type="ORF">KI387_022408</name>
</gene>
<dbReference type="InterPro" id="IPR013320">
    <property type="entry name" value="ConA-like_dom_sf"/>
</dbReference>
<evidence type="ECO:0000256" key="2">
    <source>
        <dbReference type="ARBA" id="ARBA00022801"/>
    </source>
</evidence>
<evidence type="ECO:0000256" key="1">
    <source>
        <dbReference type="ARBA" id="ARBA00009902"/>
    </source>
</evidence>
<feature type="non-terminal residue" evidence="5">
    <location>
        <position position="543"/>
    </location>
</feature>
<dbReference type="PANTHER" id="PTHR31953">
    <property type="entry name" value="BETA-FRUCTOFURANOSIDASE, INSOLUBLE ISOENZYME CWINV1-RELATED"/>
    <property type="match status" value="1"/>
</dbReference>
<dbReference type="SUPFAM" id="SSF75005">
    <property type="entry name" value="Arabinanase/levansucrase/invertase"/>
    <property type="match status" value="1"/>
</dbReference>
<keyword evidence="3" id="KW-0326">Glycosidase</keyword>
<dbReference type="Proteomes" id="UP000824469">
    <property type="component" value="Unassembled WGS sequence"/>
</dbReference>
<keyword evidence="2" id="KW-0378">Hydrolase</keyword>
<keyword evidence="6" id="KW-1185">Reference proteome</keyword>
<dbReference type="Gene3D" id="2.115.10.20">
    <property type="entry name" value="Glycosyl hydrolase domain, family 43"/>
    <property type="match status" value="1"/>
</dbReference>
<dbReference type="GO" id="GO:0004553">
    <property type="term" value="F:hydrolase activity, hydrolyzing O-glycosyl compounds"/>
    <property type="evidence" value="ECO:0007669"/>
    <property type="project" value="InterPro"/>
</dbReference>
<dbReference type="SUPFAM" id="SSF49899">
    <property type="entry name" value="Concanavalin A-like lectins/glucanases"/>
    <property type="match status" value="1"/>
</dbReference>
<dbReference type="Gene3D" id="2.60.120.560">
    <property type="entry name" value="Exo-inulinase, domain 1"/>
    <property type="match status" value="1"/>
</dbReference>
<dbReference type="InterPro" id="IPR001362">
    <property type="entry name" value="Glyco_hydro_32"/>
</dbReference>
<organism evidence="5 6">
    <name type="scientific">Taxus chinensis</name>
    <name type="common">Chinese yew</name>
    <name type="synonym">Taxus wallichiana var. chinensis</name>
    <dbReference type="NCBI Taxonomy" id="29808"/>
    <lineage>
        <taxon>Eukaryota</taxon>
        <taxon>Viridiplantae</taxon>
        <taxon>Streptophyta</taxon>
        <taxon>Embryophyta</taxon>
        <taxon>Tracheophyta</taxon>
        <taxon>Spermatophyta</taxon>
        <taxon>Pinopsida</taxon>
        <taxon>Pinidae</taxon>
        <taxon>Conifers II</taxon>
        <taxon>Cupressales</taxon>
        <taxon>Taxaceae</taxon>
        <taxon>Taxus</taxon>
    </lineage>
</organism>
<protein>
    <recommendedName>
        <fullName evidence="4">Glycosyl hydrolase family 32 N-terminal domain-containing protein</fullName>
    </recommendedName>
</protein>
<comment type="similarity">
    <text evidence="1">Belongs to the glycosyl hydrolase 32 family.</text>
</comment>